<dbReference type="HOGENOM" id="CLU_2014869_0_0_1"/>
<dbReference type="Proteomes" id="UP000053841">
    <property type="component" value="Unassembled WGS sequence"/>
</dbReference>
<evidence type="ECO:0000256" key="1">
    <source>
        <dbReference type="SAM" id="MobiDB-lite"/>
    </source>
</evidence>
<keyword evidence="3" id="KW-1185">Reference proteome</keyword>
<dbReference type="KEGG" id="bze:COCCADRAFT_29295"/>
<proteinExistence type="predicted"/>
<dbReference type="RefSeq" id="XP_007716026.1">
    <property type="nucleotide sequence ID" value="XM_007717836.1"/>
</dbReference>
<name>W6XV88_COCC2</name>
<dbReference type="EMBL" id="KI964735">
    <property type="protein sequence ID" value="EUC29653.1"/>
    <property type="molecule type" value="Genomic_DNA"/>
</dbReference>
<dbReference type="AlphaFoldDB" id="W6XV88"/>
<reference evidence="2 3" key="1">
    <citation type="journal article" date="2013" name="PLoS Genet.">
        <title>Comparative genome structure, secondary metabolite, and effector coding capacity across Cochliobolus pathogens.</title>
        <authorList>
            <person name="Condon B.J."/>
            <person name="Leng Y."/>
            <person name="Wu D."/>
            <person name="Bushley K.E."/>
            <person name="Ohm R.A."/>
            <person name="Otillar R."/>
            <person name="Martin J."/>
            <person name="Schackwitz W."/>
            <person name="Grimwood J."/>
            <person name="MohdZainudin N."/>
            <person name="Xue C."/>
            <person name="Wang R."/>
            <person name="Manning V.A."/>
            <person name="Dhillon B."/>
            <person name="Tu Z.J."/>
            <person name="Steffenson B.J."/>
            <person name="Salamov A."/>
            <person name="Sun H."/>
            <person name="Lowry S."/>
            <person name="LaButti K."/>
            <person name="Han J."/>
            <person name="Copeland A."/>
            <person name="Lindquist E."/>
            <person name="Barry K."/>
            <person name="Schmutz J."/>
            <person name="Baker S.E."/>
            <person name="Ciuffetti L.M."/>
            <person name="Grigoriev I.V."/>
            <person name="Zhong S."/>
            <person name="Turgeon B.G."/>
        </authorList>
    </citation>
    <scope>NUCLEOTIDE SEQUENCE [LARGE SCALE GENOMIC DNA]</scope>
    <source>
        <strain evidence="2 3">26-R-13</strain>
    </source>
</reference>
<feature type="region of interest" description="Disordered" evidence="1">
    <location>
        <begin position="17"/>
        <end position="48"/>
    </location>
</feature>
<accession>W6XV88</accession>
<protein>
    <submittedName>
        <fullName evidence="2">Uncharacterized protein</fullName>
    </submittedName>
</protein>
<evidence type="ECO:0000313" key="2">
    <source>
        <dbReference type="EMBL" id="EUC29653.1"/>
    </source>
</evidence>
<organism evidence="2 3">
    <name type="scientific">Cochliobolus carbonum (strain 26-R-13)</name>
    <name type="common">Maize leaf spot fungus</name>
    <name type="synonym">Bipolaris zeicola</name>
    <dbReference type="NCBI Taxonomy" id="930089"/>
    <lineage>
        <taxon>Eukaryota</taxon>
        <taxon>Fungi</taxon>
        <taxon>Dikarya</taxon>
        <taxon>Ascomycota</taxon>
        <taxon>Pezizomycotina</taxon>
        <taxon>Dothideomycetes</taxon>
        <taxon>Pleosporomycetidae</taxon>
        <taxon>Pleosporales</taxon>
        <taxon>Pleosporineae</taxon>
        <taxon>Pleosporaceae</taxon>
        <taxon>Bipolaris</taxon>
    </lineage>
</organism>
<sequence length="123" mass="13642">MWAGVLGCFEQRASQAAKEREVQVVESSSRRATGPRQGPRSSQGRKPACSEVIATAMGRWGHGDMGTWRHICGQRGQDATMQRAEQPSPRPDDSMHIIMCAIAASPLYLLVHSTRTTTWEQYN</sequence>
<dbReference type="GeneID" id="19146543"/>
<evidence type="ECO:0000313" key="3">
    <source>
        <dbReference type="Proteomes" id="UP000053841"/>
    </source>
</evidence>
<gene>
    <name evidence="2" type="ORF">COCCADRAFT_29295</name>
</gene>